<keyword evidence="2" id="KW-1185">Reference proteome</keyword>
<evidence type="ECO:0000313" key="1">
    <source>
        <dbReference type="EMBL" id="KAG4305611.1"/>
    </source>
</evidence>
<gene>
    <name evidence="1" type="ORF">PORY_001167</name>
</gene>
<dbReference type="Proteomes" id="UP000768646">
    <property type="component" value="Unassembled WGS sequence"/>
</dbReference>
<reference evidence="1 2" key="1">
    <citation type="journal article" date="2021" name="Commun. Biol.">
        <title>Genomic insights into the host specific adaptation of the Pneumocystis genus.</title>
        <authorList>
            <person name="Cisse O.H."/>
            <person name="Ma L."/>
            <person name="Dekker J.P."/>
            <person name="Khil P.P."/>
            <person name="Youn J.-H."/>
            <person name="Brenchley J.M."/>
            <person name="Blair R."/>
            <person name="Pahar B."/>
            <person name="Chabe M."/>
            <person name="Van Rompay K.K.A."/>
            <person name="Keesler R."/>
            <person name="Sukura A."/>
            <person name="Hirsch V."/>
            <person name="Kutty G."/>
            <person name="Liu Y."/>
            <person name="Peng L."/>
            <person name="Chen J."/>
            <person name="Song J."/>
            <person name="Weissenbacher-Lang C."/>
            <person name="Xu J."/>
            <person name="Upham N.S."/>
            <person name="Stajich J.E."/>
            <person name="Cuomo C.A."/>
            <person name="Cushion M.T."/>
            <person name="Kovacs J.A."/>
        </authorList>
    </citation>
    <scope>NUCLEOTIDE SEQUENCE [LARGE SCALE GENOMIC DNA]</scope>
    <source>
        <strain evidence="1 2">RABM</strain>
    </source>
</reference>
<accession>A0ACB7CCW4</accession>
<evidence type="ECO:0000313" key="2">
    <source>
        <dbReference type="Proteomes" id="UP000768646"/>
    </source>
</evidence>
<proteinExistence type="predicted"/>
<organism evidence="1 2">
    <name type="scientific">Pneumocystis oryctolagi</name>
    <dbReference type="NCBI Taxonomy" id="42067"/>
    <lineage>
        <taxon>Eukaryota</taxon>
        <taxon>Fungi</taxon>
        <taxon>Dikarya</taxon>
        <taxon>Ascomycota</taxon>
        <taxon>Taphrinomycotina</taxon>
        <taxon>Pneumocystomycetes</taxon>
        <taxon>Pneumocystaceae</taxon>
        <taxon>Pneumocystis</taxon>
    </lineage>
</organism>
<protein>
    <submittedName>
        <fullName evidence="1">Uncharacterized protein</fullName>
    </submittedName>
</protein>
<comment type="caution">
    <text evidence="1">The sequence shown here is derived from an EMBL/GenBank/DDBJ whole genome shotgun (WGS) entry which is preliminary data.</text>
</comment>
<dbReference type="EMBL" id="JABTEG010000003">
    <property type="protein sequence ID" value="KAG4305611.1"/>
    <property type="molecule type" value="Genomic_DNA"/>
</dbReference>
<sequence length="236" mass="27190">MKTNITHSKRRIESVSGILAKKRRKIKDHREIVDKLRNRKSEKKQKNNINKDTDDSEEIYDKETDSSSLMDIIKIQQNKIEQENQNSVSEDSAKFASALSEIISTINPSHKRDPILSCYKQDIAKKIANKSIENKARLLISKEKKEEKEKGRIKNIIPLDSEEAHKVLEYEKFLRKIAQKGVIKLFNAINTVQTKANKASKIMKKKGSTNASKREKEIAKMSKQDFLDLIKKPSKT</sequence>
<name>A0ACB7CCW4_9ASCO</name>